<evidence type="ECO:0000313" key="4">
    <source>
        <dbReference type="Proteomes" id="UP000007801"/>
    </source>
</evidence>
<dbReference type="GeneID" id="6494201"/>
<dbReference type="InterPro" id="IPR050327">
    <property type="entry name" value="Proton-linked_MCT"/>
</dbReference>
<gene>
    <name evidence="3" type="primary">Dana\GF11337</name>
    <name evidence="3" type="synonym">dana_GLEANR_11402</name>
    <name evidence="3" type="ORF">GF11337</name>
</gene>
<evidence type="ECO:0000256" key="2">
    <source>
        <dbReference type="SAM" id="Phobius"/>
    </source>
</evidence>
<dbReference type="OrthoDB" id="6509908at2759"/>
<feature type="region of interest" description="Disordered" evidence="1">
    <location>
        <begin position="1"/>
        <end position="58"/>
    </location>
</feature>
<evidence type="ECO:0008006" key="5">
    <source>
        <dbReference type="Google" id="ProtNLM"/>
    </source>
</evidence>
<dbReference type="InterPro" id="IPR036259">
    <property type="entry name" value="MFS_trans_sf"/>
</dbReference>
<name>B3MEG3_DROAN</name>
<dbReference type="eggNOG" id="KOG2504">
    <property type="taxonomic scope" value="Eukaryota"/>
</dbReference>
<feature type="compositionally biased region" description="Polar residues" evidence="1">
    <location>
        <begin position="29"/>
        <end position="50"/>
    </location>
</feature>
<feature type="transmembrane region" description="Helical" evidence="2">
    <location>
        <begin position="270"/>
        <end position="299"/>
    </location>
</feature>
<feature type="transmembrane region" description="Helical" evidence="2">
    <location>
        <begin position="365"/>
        <end position="391"/>
    </location>
</feature>
<dbReference type="CDD" id="cd17352">
    <property type="entry name" value="MFS_MCT_SLC16"/>
    <property type="match status" value="1"/>
</dbReference>
<dbReference type="InParanoid" id="B3MEG3"/>
<keyword evidence="4" id="KW-1185">Reference proteome</keyword>
<protein>
    <recommendedName>
        <fullName evidence="5">Major facilitator superfamily (MFS) profile domain-containing protein</fullName>
    </recommendedName>
</protein>
<proteinExistence type="predicted"/>
<dbReference type="HOGENOM" id="CLU_001265_59_2_1"/>
<dbReference type="PANTHER" id="PTHR11360">
    <property type="entry name" value="MONOCARBOXYLATE TRANSPORTER"/>
    <property type="match status" value="1"/>
</dbReference>
<feature type="transmembrane region" description="Helical" evidence="2">
    <location>
        <begin position="786"/>
        <end position="807"/>
    </location>
</feature>
<feature type="transmembrane region" description="Helical" evidence="2">
    <location>
        <begin position="430"/>
        <end position="450"/>
    </location>
</feature>
<feature type="transmembrane region" description="Helical" evidence="2">
    <location>
        <begin position="721"/>
        <end position="746"/>
    </location>
</feature>
<evidence type="ECO:0000256" key="1">
    <source>
        <dbReference type="SAM" id="MobiDB-lite"/>
    </source>
</evidence>
<feature type="transmembrane region" description="Helical" evidence="2">
    <location>
        <begin position="311"/>
        <end position="332"/>
    </location>
</feature>
<dbReference type="AlphaFoldDB" id="B3MEG3"/>
<keyword evidence="2" id="KW-1133">Transmembrane helix</keyword>
<dbReference type="OMA" id="KEFHLMG"/>
<keyword evidence="2" id="KW-0812">Transmembrane</keyword>
<dbReference type="Gene3D" id="1.20.1250.20">
    <property type="entry name" value="MFS general substrate transporter like domains"/>
    <property type="match status" value="2"/>
</dbReference>
<dbReference type="InterPro" id="IPR011701">
    <property type="entry name" value="MFS"/>
</dbReference>
<feature type="transmembrane region" description="Helical" evidence="2">
    <location>
        <begin position="403"/>
        <end position="424"/>
    </location>
</feature>
<organism evidence="3 4">
    <name type="scientific">Drosophila ananassae</name>
    <name type="common">Fruit fly</name>
    <dbReference type="NCBI Taxonomy" id="7217"/>
    <lineage>
        <taxon>Eukaryota</taxon>
        <taxon>Metazoa</taxon>
        <taxon>Ecdysozoa</taxon>
        <taxon>Arthropoda</taxon>
        <taxon>Hexapoda</taxon>
        <taxon>Insecta</taxon>
        <taxon>Pterygota</taxon>
        <taxon>Neoptera</taxon>
        <taxon>Endopterygota</taxon>
        <taxon>Diptera</taxon>
        <taxon>Brachycera</taxon>
        <taxon>Muscomorpha</taxon>
        <taxon>Ephydroidea</taxon>
        <taxon>Drosophilidae</taxon>
        <taxon>Drosophila</taxon>
        <taxon>Sophophora</taxon>
    </lineage>
</organism>
<keyword evidence="2" id="KW-0472">Membrane</keyword>
<dbReference type="GO" id="GO:0045087">
    <property type="term" value="P:innate immune response"/>
    <property type="evidence" value="ECO:0007669"/>
    <property type="project" value="EnsemblMetazoa"/>
</dbReference>
<dbReference type="SUPFAM" id="SSF103473">
    <property type="entry name" value="MFS general substrate transporter"/>
    <property type="match status" value="1"/>
</dbReference>
<feature type="transmembrane region" description="Helical" evidence="2">
    <location>
        <begin position="695"/>
        <end position="715"/>
    </location>
</feature>
<dbReference type="FunCoup" id="B3MEG3">
    <property type="interactions" value="8"/>
</dbReference>
<dbReference type="EMBL" id="CH902619">
    <property type="protein sequence ID" value="EDV37583.1"/>
    <property type="molecule type" value="Genomic_DNA"/>
</dbReference>
<feature type="transmembrane region" description="Helical" evidence="2">
    <location>
        <begin position="631"/>
        <end position="653"/>
    </location>
</feature>
<dbReference type="GO" id="GO:0015123">
    <property type="term" value="F:acetate transmembrane transporter activity"/>
    <property type="evidence" value="ECO:0007669"/>
    <property type="project" value="EnsemblMetazoa"/>
</dbReference>
<dbReference type="PhylomeDB" id="B3MEG3"/>
<dbReference type="KEGG" id="dan:6494201"/>
<evidence type="ECO:0000313" key="3">
    <source>
        <dbReference type="EMBL" id="EDV37583.1"/>
    </source>
</evidence>
<dbReference type="GO" id="GO:0006085">
    <property type="term" value="P:acetyl-CoA biosynthetic process"/>
    <property type="evidence" value="ECO:0007669"/>
    <property type="project" value="EnsemblMetazoa"/>
</dbReference>
<sequence length="821" mass="91346">MNRNRRRSWPNSFLSSPGSSDGGNVMIRKSQSSSSILPQTTEGSLVTDPSTTDRAETRNRIASYTAGSLDTSSYSEVTLKRTNLHIPHILLKGNEPDSRKVSIATGTDDHELESEEETTLRFKTEDNVIKYGLDPKLTSSGREVYDKEEPLITKTTKYYKKRAPLVPRYDDSDESYVADVTMAKWDTVSTDSTFTYPNDNSDESNQMKSGFGNVSQSLDDMGLESIDSYDFSDDAMRPTESGMKSLKSDTLGIGPGMGFIYMIIPPDGGFGWWIMVLSFFSQVIVDGIIFSIGILLPAISKEFEIPISEVVLVASVQIGCYFTFGAIASALINRFGFRLVAIFGVLTSALTITAASFAQGAMLLIVLYSAVGGCSLSMIWVSSQLIVGYYFERYRPIANGFSCSGAGAGIFIFAFLTSNLLPIIGWRNVLRMQVGFLFLILLMSIAFVEVPPTPVGVYNRESDETSSEEYYGNFYVQNFIRFSKSSSYSKNRSLVSIYEPSPKKRSCAECCSCCRRNKKEPEHRNYERSLIIKPTPMQRDDLFYTGRAEYEEPHSKENIEGKDIYLTGNDKDTQRVNYGIHHIQISRDSNSSNRASAQDRYSQKPRKRTCTDNMFVKGLFRLFDFHLLKQFEFRVLVASAFLFPMGMNIPFVYSKARVTIPWEYAGLITPAIGLSNFAVRVICGFIAYKKRELDTVVCGGGLAFGGVIVLVSAFYGTDLVWFQIFYGLCYGVAPAVYSTLRALIYVRYLGLSKLTNAFGITALAMGLGVFMGTTIGGVVVSITQSYVMAFAFAGVCLIVSGMLKLLLPSWVKCRHRKRGSR</sequence>
<feature type="transmembrane region" description="Helical" evidence="2">
    <location>
        <begin position="665"/>
        <end position="688"/>
    </location>
</feature>
<accession>B3MEG3</accession>
<feature type="transmembrane region" description="Helical" evidence="2">
    <location>
        <begin position="339"/>
        <end position="359"/>
    </location>
</feature>
<dbReference type="Pfam" id="PF07690">
    <property type="entry name" value="MFS_1"/>
    <property type="match status" value="1"/>
</dbReference>
<dbReference type="PANTHER" id="PTHR11360:SF286">
    <property type="entry name" value="GH22266P"/>
    <property type="match status" value="1"/>
</dbReference>
<feature type="transmembrane region" description="Helical" evidence="2">
    <location>
        <begin position="758"/>
        <end position="780"/>
    </location>
</feature>
<feature type="compositionally biased region" description="Polar residues" evidence="1">
    <location>
        <begin position="9"/>
        <end position="19"/>
    </location>
</feature>
<reference evidence="3 4" key="1">
    <citation type="journal article" date="2007" name="Nature">
        <title>Evolution of genes and genomes on the Drosophila phylogeny.</title>
        <authorList>
            <consortium name="Drosophila 12 Genomes Consortium"/>
            <person name="Clark A.G."/>
            <person name="Eisen M.B."/>
            <person name="Smith D.R."/>
            <person name="Bergman C.M."/>
            <person name="Oliver B."/>
            <person name="Markow T.A."/>
            <person name="Kaufman T.C."/>
            <person name="Kellis M."/>
            <person name="Gelbart W."/>
            <person name="Iyer V.N."/>
            <person name="Pollard D.A."/>
            <person name="Sackton T.B."/>
            <person name="Larracuente A.M."/>
            <person name="Singh N.D."/>
            <person name="Abad J.P."/>
            <person name="Abt D.N."/>
            <person name="Adryan B."/>
            <person name="Aguade M."/>
            <person name="Akashi H."/>
            <person name="Anderson W.W."/>
            <person name="Aquadro C.F."/>
            <person name="Ardell D.H."/>
            <person name="Arguello R."/>
            <person name="Artieri C.G."/>
            <person name="Barbash D.A."/>
            <person name="Barker D."/>
            <person name="Barsanti P."/>
            <person name="Batterham P."/>
            <person name="Batzoglou S."/>
            <person name="Begun D."/>
            <person name="Bhutkar A."/>
            <person name="Blanco E."/>
            <person name="Bosak S.A."/>
            <person name="Bradley R.K."/>
            <person name="Brand A.D."/>
            <person name="Brent M.R."/>
            <person name="Brooks A.N."/>
            <person name="Brown R.H."/>
            <person name="Butlin R.K."/>
            <person name="Caggese C."/>
            <person name="Calvi B.R."/>
            <person name="Bernardo de Carvalho A."/>
            <person name="Caspi A."/>
            <person name="Castrezana S."/>
            <person name="Celniker S.E."/>
            <person name="Chang J.L."/>
            <person name="Chapple C."/>
            <person name="Chatterji S."/>
            <person name="Chinwalla A."/>
            <person name="Civetta A."/>
            <person name="Clifton S.W."/>
            <person name="Comeron J.M."/>
            <person name="Costello J.C."/>
            <person name="Coyne J.A."/>
            <person name="Daub J."/>
            <person name="David R.G."/>
            <person name="Delcher A.L."/>
            <person name="Delehaunty K."/>
            <person name="Do C.B."/>
            <person name="Ebling H."/>
            <person name="Edwards K."/>
            <person name="Eickbush T."/>
            <person name="Evans J.D."/>
            <person name="Filipski A."/>
            <person name="Findeiss S."/>
            <person name="Freyhult E."/>
            <person name="Fulton L."/>
            <person name="Fulton R."/>
            <person name="Garcia A.C."/>
            <person name="Gardiner A."/>
            <person name="Garfield D.A."/>
            <person name="Garvin B.E."/>
            <person name="Gibson G."/>
            <person name="Gilbert D."/>
            <person name="Gnerre S."/>
            <person name="Godfrey J."/>
            <person name="Good R."/>
            <person name="Gotea V."/>
            <person name="Gravely B."/>
            <person name="Greenberg A.J."/>
            <person name="Griffiths-Jones S."/>
            <person name="Gross S."/>
            <person name="Guigo R."/>
            <person name="Gustafson E.A."/>
            <person name="Haerty W."/>
            <person name="Hahn M.W."/>
            <person name="Halligan D.L."/>
            <person name="Halpern A.L."/>
            <person name="Halter G.M."/>
            <person name="Han M.V."/>
            <person name="Heger A."/>
            <person name="Hillier L."/>
            <person name="Hinrichs A.S."/>
            <person name="Holmes I."/>
            <person name="Hoskins R.A."/>
            <person name="Hubisz M.J."/>
            <person name="Hultmark D."/>
            <person name="Huntley M.A."/>
            <person name="Jaffe D.B."/>
            <person name="Jagadeeshan S."/>
            <person name="Jeck W.R."/>
            <person name="Johnson J."/>
            <person name="Jones C.D."/>
            <person name="Jordan W.C."/>
            <person name="Karpen G.H."/>
            <person name="Kataoka E."/>
            <person name="Keightley P.D."/>
            <person name="Kheradpour P."/>
            <person name="Kirkness E.F."/>
            <person name="Koerich L.B."/>
            <person name="Kristiansen K."/>
            <person name="Kudrna D."/>
            <person name="Kulathinal R.J."/>
            <person name="Kumar S."/>
            <person name="Kwok R."/>
            <person name="Lander E."/>
            <person name="Langley C.H."/>
            <person name="Lapoint R."/>
            <person name="Lazzaro B.P."/>
            <person name="Lee S.J."/>
            <person name="Levesque L."/>
            <person name="Li R."/>
            <person name="Lin C.F."/>
            <person name="Lin M.F."/>
            <person name="Lindblad-Toh K."/>
            <person name="Llopart A."/>
            <person name="Long M."/>
            <person name="Low L."/>
            <person name="Lozovsky E."/>
            <person name="Lu J."/>
            <person name="Luo M."/>
            <person name="Machado C.A."/>
            <person name="Makalowski W."/>
            <person name="Marzo M."/>
            <person name="Matsuda M."/>
            <person name="Matzkin L."/>
            <person name="McAllister B."/>
            <person name="McBride C.S."/>
            <person name="McKernan B."/>
            <person name="McKernan K."/>
            <person name="Mendez-Lago M."/>
            <person name="Minx P."/>
            <person name="Mollenhauer M.U."/>
            <person name="Montooth K."/>
            <person name="Mount S.M."/>
            <person name="Mu X."/>
            <person name="Myers E."/>
            <person name="Negre B."/>
            <person name="Newfeld S."/>
            <person name="Nielsen R."/>
            <person name="Noor M.A."/>
            <person name="O'Grady P."/>
            <person name="Pachter L."/>
            <person name="Papaceit M."/>
            <person name="Parisi M.J."/>
            <person name="Parisi M."/>
            <person name="Parts L."/>
            <person name="Pedersen J.S."/>
            <person name="Pesole G."/>
            <person name="Phillippy A.M."/>
            <person name="Ponting C.P."/>
            <person name="Pop M."/>
            <person name="Porcelli D."/>
            <person name="Powell J.R."/>
            <person name="Prohaska S."/>
            <person name="Pruitt K."/>
            <person name="Puig M."/>
            <person name="Quesneville H."/>
            <person name="Ram K.R."/>
            <person name="Rand D."/>
            <person name="Rasmussen M.D."/>
            <person name="Reed L.K."/>
            <person name="Reenan R."/>
            <person name="Reily A."/>
            <person name="Remington K.A."/>
            <person name="Rieger T.T."/>
            <person name="Ritchie M.G."/>
            <person name="Robin C."/>
            <person name="Rogers Y.H."/>
            <person name="Rohde C."/>
            <person name="Rozas J."/>
            <person name="Rubenfield M.J."/>
            <person name="Ruiz A."/>
            <person name="Russo S."/>
            <person name="Salzberg S.L."/>
            <person name="Sanchez-Gracia A."/>
            <person name="Saranga D.J."/>
            <person name="Sato H."/>
            <person name="Schaeffer S.W."/>
            <person name="Schatz M.C."/>
            <person name="Schlenke T."/>
            <person name="Schwartz R."/>
            <person name="Segarra C."/>
            <person name="Singh R.S."/>
            <person name="Sirot L."/>
            <person name="Sirota M."/>
            <person name="Sisneros N.B."/>
            <person name="Smith C.D."/>
            <person name="Smith T.F."/>
            <person name="Spieth J."/>
            <person name="Stage D.E."/>
            <person name="Stark A."/>
            <person name="Stephan W."/>
            <person name="Strausberg R.L."/>
            <person name="Strempel S."/>
            <person name="Sturgill D."/>
            <person name="Sutton G."/>
            <person name="Sutton G.G."/>
            <person name="Tao W."/>
            <person name="Teichmann S."/>
            <person name="Tobari Y.N."/>
            <person name="Tomimura Y."/>
            <person name="Tsolas J.M."/>
            <person name="Valente V.L."/>
            <person name="Venter E."/>
            <person name="Venter J.C."/>
            <person name="Vicario S."/>
            <person name="Vieira F.G."/>
            <person name="Vilella A.J."/>
            <person name="Villasante A."/>
            <person name="Walenz B."/>
            <person name="Wang J."/>
            <person name="Wasserman M."/>
            <person name="Watts T."/>
            <person name="Wilson D."/>
            <person name="Wilson R.K."/>
            <person name="Wing R.A."/>
            <person name="Wolfner M.F."/>
            <person name="Wong A."/>
            <person name="Wong G.K."/>
            <person name="Wu C.I."/>
            <person name="Wu G."/>
            <person name="Yamamoto D."/>
            <person name="Yang H.P."/>
            <person name="Yang S.P."/>
            <person name="Yorke J.A."/>
            <person name="Yoshida K."/>
            <person name="Zdobnov E."/>
            <person name="Zhang P."/>
            <person name="Zhang Y."/>
            <person name="Zimin A.V."/>
            <person name="Baldwin J."/>
            <person name="Abdouelleil A."/>
            <person name="Abdulkadir J."/>
            <person name="Abebe A."/>
            <person name="Abera B."/>
            <person name="Abreu J."/>
            <person name="Acer S.C."/>
            <person name="Aftuck L."/>
            <person name="Alexander A."/>
            <person name="An P."/>
            <person name="Anderson E."/>
            <person name="Anderson S."/>
            <person name="Arachi H."/>
            <person name="Azer M."/>
            <person name="Bachantsang P."/>
            <person name="Barry A."/>
            <person name="Bayul T."/>
            <person name="Berlin A."/>
            <person name="Bessette D."/>
            <person name="Bloom T."/>
            <person name="Blye J."/>
            <person name="Boguslavskiy L."/>
            <person name="Bonnet C."/>
            <person name="Boukhgalter B."/>
            <person name="Bourzgui I."/>
            <person name="Brown A."/>
            <person name="Cahill P."/>
            <person name="Channer S."/>
            <person name="Cheshatsang Y."/>
            <person name="Chuda L."/>
            <person name="Citroen M."/>
            <person name="Collymore A."/>
            <person name="Cooke P."/>
            <person name="Costello M."/>
            <person name="D'Aco K."/>
            <person name="Daza R."/>
            <person name="De Haan G."/>
            <person name="DeGray S."/>
            <person name="DeMaso C."/>
            <person name="Dhargay N."/>
            <person name="Dooley K."/>
            <person name="Dooley E."/>
            <person name="Doricent M."/>
            <person name="Dorje P."/>
            <person name="Dorjee K."/>
            <person name="Dupes A."/>
            <person name="Elong R."/>
            <person name="Falk J."/>
            <person name="Farina A."/>
            <person name="Faro S."/>
            <person name="Ferguson D."/>
            <person name="Fisher S."/>
            <person name="Foley C.D."/>
            <person name="Franke A."/>
            <person name="Friedrich D."/>
            <person name="Gadbois L."/>
            <person name="Gearin G."/>
            <person name="Gearin C.R."/>
            <person name="Giannoukos G."/>
            <person name="Goode T."/>
            <person name="Graham J."/>
            <person name="Grandbois E."/>
            <person name="Grewal S."/>
            <person name="Gyaltsen K."/>
            <person name="Hafez N."/>
            <person name="Hagos B."/>
            <person name="Hall J."/>
            <person name="Henson C."/>
            <person name="Hollinger A."/>
            <person name="Honan T."/>
            <person name="Huard M.D."/>
            <person name="Hughes L."/>
            <person name="Hurhula B."/>
            <person name="Husby M.E."/>
            <person name="Kamat A."/>
            <person name="Kanga B."/>
            <person name="Kashin S."/>
            <person name="Khazanovich D."/>
            <person name="Kisner P."/>
            <person name="Lance K."/>
            <person name="Lara M."/>
            <person name="Lee W."/>
            <person name="Lennon N."/>
            <person name="Letendre F."/>
            <person name="LeVine R."/>
            <person name="Lipovsky A."/>
            <person name="Liu X."/>
            <person name="Liu J."/>
            <person name="Liu S."/>
            <person name="Lokyitsang T."/>
            <person name="Lokyitsang Y."/>
            <person name="Lubonja R."/>
            <person name="Lui A."/>
            <person name="MacDonald P."/>
            <person name="Magnisalis V."/>
            <person name="Maru K."/>
            <person name="Matthews C."/>
            <person name="McCusker W."/>
            <person name="McDonough S."/>
            <person name="Mehta T."/>
            <person name="Meldrim J."/>
            <person name="Meneus L."/>
            <person name="Mihai O."/>
            <person name="Mihalev A."/>
            <person name="Mihova T."/>
            <person name="Mittelman R."/>
            <person name="Mlenga V."/>
            <person name="Montmayeur A."/>
            <person name="Mulrain L."/>
            <person name="Navidi A."/>
            <person name="Naylor J."/>
            <person name="Negash T."/>
            <person name="Nguyen T."/>
            <person name="Nguyen N."/>
            <person name="Nicol R."/>
            <person name="Norbu C."/>
            <person name="Norbu N."/>
            <person name="Novod N."/>
            <person name="O'Neill B."/>
            <person name="Osman S."/>
            <person name="Markiewicz E."/>
            <person name="Oyono O.L."/>
            <person name="Patti C."/>
            <person name="Phunkhang P."/>
            <person name="Pierre F."/>
            <person name="Priest M."/>
            <person name="Raghuraman S."/>
            <person name="Rege F."/>
            <person name="Reyes R."/>
            <person name="Rise C."/>
            <person name="Rogov P."/>
            <person name="Ross K."/>
            <person name="Ryan E."/>
            <person name="Settipalli S."/>
            <person name="Shea T."/>
            <person name="Sherpa N."/>
            <person name="Shi L."/>
            <person name="Shih D."/>
            <person name="Sparrow T."/>
            <person name="Spaulding J."/>
            <person name="Stalker J."/>
            <person name="Stange-Thomann N."/>
            <person name="Stavropoulos S."/>
            <person name="Stone C."/>
            <person name="Strader C."/>
            <person name="Tesfaye S."/>
            <person name="Thomson T."/>
            <person name="Thoulutsang Y."/>
            <person name="Thoulutsang D."/>
            <person name="Topham K."/>
            <person name="Topping I."/>
            <person name="Tsamla T."/>
            <person name="Vassiliev H."/>
            <person name="Vo A."/>
            <person name="Wangchuk T."/>
            <person name="Wangdi T."/>
            <person name="Weiand M."/>
            <person name="Wilkinson J."/>
            <person name="Wilson A."/>
            <person name="Yadav S."/>
            <person name="Young G."/>
            <person name="Yu Q."/>
            <person name="Zembek L."/>
            <person name="Zhong D."/>
            <person name="Zimmer A."/>
            <person name="Zwirko Z."/>
            <person name="Jaffe D.B."/>
            <person name="Alvarez P."/>
            <person name="Brockman W."/>
            <person name="Butler J."/>
            <person name="Chin C."/>
            <person name="Gnerre S."/>
            <person name="Grabherr M."/>
            <person name="Kleber M."/>
            <person name="Mauceli E."/>
            <person name="MacCallum I."/>
        </authorList>
    </citation>
    <scope>NUCLEOTIDE SEQUENCE [LARGE SCALE GENOMIC DNA]</scope>
    <source>
        <strain evidence="4">Tucson 14024-0371.13</strain>
    </source>
</reference>
<dbReference type="Proteomes" id="UP000007801">
    <property type="component" value="Unassembled WGS sequence"/>
</dbReference>